<keyword evidence="8 17" id="KW-0547">Nucleotide-binding</keyword>
<feature type="binding site" evidence="16">
    <location>
        <position position="289"/>
    </location>
    <ligand>
        <name>Mg(2+)</name>
        <dbReference type="ChEBI" id="CHEBI:18420"/>
        <label>2</label>
    </ligand>
</feature>
<keyword evidence="7 16" id="KW-0479">Metal-binding</keyword>
<keyword evidence="16" id="KW-0460">Magnesium</keyword>
<comment type="cofactor">
    <cofactor evidence="1">
        <name>Mn(2+)</name>
        <dbReference type="ChEBI" id="CHEBI:29035"/>
    </cofactor>
</comment>
<dbReference type="InterPro" id="IPR005905">
    <property type="entry name" value="D_ala_D_ala"/>
</dbReference>
<comment type="catalytic activity">
    <reaction evidence="13 14">
        <text>2 D-alanine + ATP = D-alanyl-D-alanine + ADP + phosphate + H(+)</text>
        <dbReference type="Rhea" id="RHEA:11224"/>
        <dbReference type="ChEBI" id="CHEBI:15378"/>
        <dbReference type="ChEBI" id="CHEBI:30616"/>
        <dbReference type="ChEBI" id="CHEBI:43474"/>
        <dbReference type="ChEBI" id="CHEBI:57416"/>
        <dbReference type="ChEBI" id="CHEBI:57822"/>
        <dbReference type="ChEBI" id="CHEBI:456216"/>
        <dbReference type="EC" id="6.3.2.4"/>
    </reaction>
</comment>
<evidence type="ECO:0000313" key="20">
    <source>
        <dbReference type="Proteomes" id="UP000318946"/>
    </source>
</evidence>
<dbReference type="GO" id="GO:0005524">
    <property type="term" value="F:ATP binding"/>
    <property type="evidence" value="ECO:0007669"/>
    <property type="project" value="UniProtKB-UniRule"/>
</dbReference>
<gene>
    <name evidence="14 19" type="primary">ddl</name>
    <name evidence="19" type="ORF">A5CBH24_24540</name>
</gene>
<reference evidence="20" key="1">
    <citation type="submission" date="2019-06" db="EMBL/GenBank/DDBJ databases">
        <title>Alistipes onderdonkii subsp. vulgaris subsp. nov., Alistipes dispar sp. nov. and Alistipes communis sp. nov., isolated from human faeces, and creation of Alistipes onderdonkii subsp. onderdonkii subsp. nov.</title>
        <authorList>
            <person name="Sakamoto M."/>
            <person name="Ikeyama N."/>
            <person name="Ogata Y."/>
            <person name="Suda W."/>
            <person name="Iino T."/>
            <person name="Hattori M."/>
            <person name="Ohkuma M."/>
        </authorList>
    </citation>
    <scope>NUCLEOTIDE SEQUENCE [LARGE SCALE GENOMIC DNA]</scope>
    <source>
        <strain evidence="20">5CBH24</strain>
    </source>
</reference>
<feature type="active site" evidence="15">
    <location>
        <position position="163"/>
    </location>
</feature>
<comment type="similarity">
    <text evidence="3 14">Belongs to the D-alanine--D-alanine ligase family.</text>
</comment>
<feature type="active site" evidence="15">
    <location>
        <position position="298"/>
    </location>
</feature>
<keyword evidence="5 14" id="KW-0963">Cytoplasm</keyword>
<dbReference type="InterPro" id="IPR011761">
    <property type="entry name" value="ATP-grasp"/>
</dbReference>
<name>A0A4Y1WVU9_9BACT</name>
<dbReference type="Pfam" id="PF07478">
    <property type="entry name" value="Dala_Dala_lig_C"/>
    <property type="match status" value="1"/>
</dbReference>
<evidence type="ECO:0000256" key="1">
    <source>
        <dbReference type="ARBA" id="ARBA00001936"/>
    </source>
</evidence>
<dbReference type="Pfam" id="PF01820">
    <property type="entry name" value="Dala_Dala_lig_N"/>
    <property type="match status" value="1"/>
</dbReference>
<dbReference type="GO" id="GO:0009252">
    <property type="term" value="P:peptidoglycan biosynthetic process"/>
    <property type="evidence" value="ECO:0007669"/>
    <property type="project" value="UniProtKB-UniRule"/>
</dbReference>
<dbReference type="SUPFAM" id="SSF56059">
    <property type="entry name" value="Glutathione synthetase ATP-binding domain-like"/>
    <property type="match status" value="1"/>
</dbReference>
<dbReference type="GO" id="GO:0005737">
    <property type="term" value="C:cytoplasm"/>
    <property type="evidence" value="ECO:0007669"/>
    <property type="project" value="UniProtKB-SubCell"/>
</dbReference>
<keyword evidence="12 14" id="KW-0961">Cell wall biogenesis/degradation</keyword>
<dbReference type="GO" id="GO:0008716">
    <property type="term" value="F:D-alanine-D-alanine ligase activity"/>
    <property type="evidence" value="ECO:0007669"/>
    <property type="project" value="UniProtKB-UniRule"/>
</dbReference>
<evidence type="ECO:0000256" key="16">
    <source>
        <dbReference type="PIRSR" id="PIRSR039102-3"/>
    </source>
</evidence>
<comment type="cofactor">
    <cofactor evidence="16">
        <name>Mg(2+)</name>
        <dbReference type="ChEBI" id="CHEBI:18420"/>
    </cofactor>
    <cofactor evidence="16">
        <name>Mn(2+)</name>
        <dbReference type="ChEBI" id="CHEBI:29035"/>
    </cofactor>
    <text evidence="16">Binds 2 magnesium or manganese ions per subunit.</text>
</comment>
<keyword evidence="11 14" id="KW-0573">Peptidoglycan synthesis</keyword>
<dbReference type="Gene3D" id="3.30.1490.20">
    <property type="entry name" value="ATP-grasp fold, A domain"/>
    <property type="match status" value="1"/>
</dbReference>
<evidence type="ECO:0000256" key="7">
    <source>
        <dbReference type="ARBA" id="ARBA00022723"/>
    </source>
</evidence>
<dbReference type="Gene3D" id="3.40.50.20">
    <property type="match status" value="1"/>
</dbReference>
<dbReference type="NCBIfam" id="NF002527">
    <property type="entry name" value="PRK01966.1-3"/>
    <property type="match status" value="1"/>
</dbReference>
<dbReference type="NCBIfam" id="TIGR01205">
    <property type="entry name" value="D_ala_D_alaTIGR"/>
    <property type="match status" value="1"/>
</dbReference>
<organism evidence="19 20">
    <name type="scientific">Alistipes communis</name>
    <dbReference type="NCBI Taxonomy" id="2585118"/>
    <lineage>
        <taxon>Bacteria</taxon>
        <taxon>Pseudomonadati</taxon>
        <taxon>Bacteroidota</taxon>
        <taxon>Bacteroidia</taxon>
        <taxon>Bacteroidales</taxon>
        <taxon>Rikenellaceae</taxon>
        <taxon>Alistipes</taxon>
    </lineage>
</organism>
<feature type="binding site" evidence="16">
    <location>
        <position position="274"/>
    </location>
    <ligand>
        <name>Mg(2+)</name>
        <dbReference type="ChEBI" id="CHEBI:18420"/>
        <label>1</label>
    </ligand>
</feature>
<sequence length="327" mass="35599">MKIAFLAGGDSSEREIALQSAAQIEAALDPGKYDVTVIDVRGRDWHYTAPDGRRWQLDRNDFSLTVDGCRREFDYALILIHGTPGEDGKLQGYLDIMGIPYSSCSMTSSVITFDKISTKRAVAATGVGLARERFIRRGDAVDPDALAAELGLPLFVKPNASGSSFGVTRVERAGEIPAAVERAFAESDEVLVEECIRGREMGCGVLIAGGREYLLPITEIRPKKEFFDFQAKYEAGYSDEITPAEIAPQTAAELHRLALAAYKACRCRGIVRVDFIVTPEGRPYLIEINTIPGMSAGSIVPKQVRAAGMTLGELYDLIIADTCGRKP</sequence>
<dbReference type="PROSITE" id="PS00843">
    <property type="entry name" value="DALA_DALA_LIGASE_1"/>
    <property type="match status" value="1"/>
</dbReference>
<dbReference type="PANTHER" id="PTHR23132:SF23">
    <property type="entry name" value="D-ALANINE--D-ALANINE LIGASE B"/>
    <property type="match status" value="1"/>
</dbReference>
<evidence type="ECO:0000256" key="6">
    <source>
        <dbReference type="ARBA" id="ARBA00022598"/>
    </source>
</evidence>
<dbReference type="GO" id="GO:0046872">
    <property type="term" value="F:metal ion binding"/>
    <property type="evidence" value="ECO:0007669"/>
    <property type="project" value="UniProtKB-KW"/>
</dbReference>
<evidence type="ECO:0000256" key="12">
    <source>
        <dbReference type="ARBA" id="ARBA00023316"/>
    </source>
</evidence>
<evidence type="ECO:0000256" key="3">
    <source>
        <dbReference type="ARBA" id="ARBA00010871"/>
    </source>
</evidence>
<feature type="binding site" evidence="16">
    <location>
        <position position="287"/>
    </location>
    <ligand>
        <name>Mg(2+)</name>
        <dbReference type="ChEBI" id="CHEBI:18420"/>
        <label>2</label>
    </ligand>
</feature>
<dbReference type="PROSITE" id="PS50975">
    <property type="entry name" value="ATP_GRASP"/>
    <property type="match status" value="1"/>
</dbReference>
<feature type="domain" description="ATP-grasp" evidence="18">
    <location>
        <begin position="119"/>
        <end position="320"/>
    </location>
</feature>
<dbReference type="Gene3D" id="3.30.470.20">
    <property type="entry name" value="ATP-grasp fold, B domain"/>
    <property type="match status" value="1"/>
</dbReference>
<keyword evidence="10 14" id="KW-0133">Cell shape</keyword>
<evidence type="ECO:0000256" key="15">
    <source>
        <dbReference type="PIRSR" id="PIRSR039102-1"/>
    </source>
</evidence>
<dbReference type="NCBIfam" id="NF002378">
    <property type="entry name" value="PRK01372.1"/>
    <property type="match status" value="1"/>
</dbReference>
<keyword evidence="9 17" id="KW-0067">ATP-binding</keyword>
<dbReference type="AlphaFoldDB" id="A0A4Y1WVU9"/>
<dbReference type="InterPro" id="IPR000291">
    <property type="entry name" value="D-Ala_lig_Van_CS"/>
</dbReference>
<dbReference type="InterPro" id="IPR011127">
    <property type="entry name" value="Dala_Dala_lig_N"/>
</dbReference>
<evidence type="ECO:0000256" key="13">
    <source>
        <dbReference type="ARBA" id="ARBA00047614"/>
    </source>
</evidence>
<evidence type="ECO:0000256" key="10">
    <source>
        <dbReference type="ARBA" id="ARBA00022960"/>
    </source>
</evidence>
<dbReference type="HAMAP" id="MF_00047">
    <property type="entry name" value="Dala_Dala_lig"/>
    <property type="match status" value="1"/>
</dbReference>
<dbReference type="InterPro" id="IPR011095">
    <property type="entry name" value="Dala_Dala_lig_C"/>
</dbReference>
<dbReference type="UniPathway" id="UPA00219"/>
<evidence type="ECO:0000256" key="9">
    <source>
        <dbReference type="ARBA" id="ARBA00022840"/>
    </source>
</evidence>
<comment type="function">
    <text evidence="14">Cell wall formation.</text>
</comment>
<evidence type="ECO:0000256" key="5">
    <source>
        <dbReference type="ARBA" id="ARBA00022490"/>
    </source>
</evidence>
<evidence type="ECO:0000256" key="11">
    <source>
        <dbReference type="ARBA" id="ARBA00022984"/>
    </source>
</evidence>
<evidence type="ECO:0000256" key="17">
    <source>
        <dbReference type="PROSITE-ProRule" id="PRU00409"/>
    </source>
</evidence>
<feature type="binding site" evidence="16">
    <location>
        <position position="287"/>
    </location>
    <ligand>
        <name>Mg(2+)</name>
        <dbReference type="ChEBI" id="CHEBI:18420"/>
        <label>1</label>
    </ligand>
</feature>
<proteinExistence type="inferred from homology"/>
<protein>
    <recommendedName>
        <fullName evidence="4 14">D-alanine--D-alanine ligase</fullName>
        <ecNumber evidence="4 14">6.3.2.4</ecNumber>
    </recommendedName>
    <alternativeName>
        <fullName evidence="14">D-Ala-D-Ala ligase</fullName>
    </alternativeName>
    <alternativeName>
        <fullName evidence="14">D-alanylalanine synthetase</fullName>
    </alternativeName>
</protein>
<dbReference type="GO" id="GO:0008360">
    <property type="term" value="P:regulation of cell shape"/>
    <property type="evidence" value="ECO:0007669"/>
    <property type="project" value="UniProtKB-KW"/>
</dbReference>
<dbReference type="PANTHER" id="PTHR23132">
    <property type="entry name" value="D-ALANINE--D-ALANINE LIGASE"/>
    <property type="match status" value="1"/>
</dbReference>
<keyword evidence="6 14" id="KW-0436">Ligase</keyword>
<evidence type="ECO:0000256" key="14">
    <source>
        <dbReference type="HAMAP-Rule" id="MF_00047"/>
    </source>
</evidence>
<dbReference type="KEGG" id="acou:A5CBH24_24540"/>
<dbReference type="InterPro" id="IPR013815">
    <property type="entry name" value="ATP_grasp_subdomain_1"/>
</dbReference>
<evidence type="ECO:0000313" key="19">
    <source>
        <dbReference type="EMBL" id="BBL05141.1"/>
    </source>
</evidence>
<comment type="pathway">
    <text evidence="14">Cell wall biogenesis; peptidoglycan biosynthesis.</text>
</comment>
<keyword evidence="16" id="KW-0464">Manganese</keyword>
<dbReference type="EC" id="6.3.2.4" evidence="4 14"/>
<accession>A0A4Y1WVU9</accession>
<dbReference type="Proteomes" id="UP000318946">
    <property type="component" value="Chromosome"/>
</dbReference>
<dbReference type="InterPro" id="IPR016185">
    <property type="entry name" value="PreATP-grasp_dom_sf"/>
</dbReference>
<feature type="active site" evidence="15">
    <location>
        <position position="13"/>
    </location>
</feature>
<dbReference type="GO" id="GO:0071555">
    <property type="term" value="P:cell wall organization"/>
    <property type="evidence" value="ECO:0007669"/>
    <property type="project" value="UniProtKB-KW"/>
</dbReference>
<evidence type="ECO:0000256" key="2">
    <source>
        <dbReference type="ARBA" id="ARBA00004496"/>
    </source>
</evidence>
<evidence type="ECO:0000256" key="4">
    <source>
        <dbReference type="ARBA" id="ARBA00012216"/>
    </source>
</evidence>
<evidence type="ECO:0000256" key="8">
    <source>
        <dbReference type="ARBA" id="ARBA00022741"/>
    </source>
</evidence>
<dbReference type="PIRSF" id="PIRSF039102">
    <property type="entry name" value="Ddl/VanB"/>
    <property type="match status" value="1"/>
</dbReference>
<dbReference type="SUPFAM" id="SSF52440">
    <property type="entry name" value="PreATP-grasp domain"/>
    <property type="match status" value="1"/>
</dbReference>
<keyword evidence="20" id="KW-1185">Reference proteome</keyword>
<evidence type="ECO:0000259" key="18">
    <source>
        <dbReference type="PROSITE" id="PS50975"/>
    </source>
</evidence>
<dbReference type="EMBL" id="AP019735">
    <property type="protein sequence ID" value="BBL05141.1"/>
    <property type="molecule type" value="Genomic_DNA"/>
</dbReference>
<comment type="subcellular location">
    <subcellularLocation>
        <location evidence="2 14">Cytoplasm</location>
    </subcellularLocation>
</comment>